<protein>
    <submittedName>
        <fullName evidence="1">Uncharacterized protein</fullName>
    </submittedName>
</protein>
<evidence type="ECO:0000313" key="1">
    <source>
        <dbReference type="EMBL" id="AAO61949.1"/>
    </source>
</evidence>
<organism evidence="1">
    <name type="scientific">Aster yellows phytoplasma</name>
    <dbReference type="NCBI Taxonomy" id="35779"/>
    <lineage>
        <taxon>Bacteria</taxon>
        <taxon>Bacillati</taxon>
        <taxon>Mycoplasmatota</taxon>
        <taxon>Mollicutes</taxon>
        <taxon>Acholeplasmatales</taxon>
        <taxon>Acholeplasmataceae</taxon>
        <taxon>Candidatus Phytoplasma</taxon>
        <taxon>16SrI (Aster yellows group)</taxon>
    </lineage>
</organism>
<dbReference type="AlphaFoldDB" id="Q847T7"/>
<proteinExistence type="predicted"/>
<reference evidence="1" key="1">
    <citation type="journal article" date="2003" name="J. Bacteriol.">
        <title>Identification and characterization of phytoplasmal genes, employing a novel method of isolating phytoplasmal genomic DNA.</title>
        <authorList>
            <person name="Melamed S."/>
            <person name="Tanne E."/>
            <person name="Ben-Haim R."/>
            <person name="Edelbaum O."/>
            <person name="Yogev D."/>
            <person name="Sela I."/>
        </authorList>
    </citation>
    <scope>NUCLEOTIDE SEQUENCE</scope>
</reference>
<dbReference type="EMBL" id="AY191278">
    <property type="protein sequence ID" value="AAO61949.1"/>
    <property type="molecule type" value="Genomic_DNA"/>
</dbReference>
<name>Q847T7_ASTYP</name>
<sequence length="55" mass="6576">MSKVVMDKTRNFEIFISKFRAGFQLMGYFQDKVKKIIKKIIFNQILKVLVINFAF</sequence>
<accession>Q847T7</accession>